<dbReference type="EMBL" id="BJON01000006">
    <property type="protein sequence ID" value="GED67971.1"/>
    <property type="molecule type" value="Genomic_DNA"/>
</dbReference>
<comment type="caution">
    <text evidence="3">The sequence shown here is derived from an EMBL/GenBank/DDBJ whole genome shotgun (WGS) entry which is preliminary data.</text>
</comment>
<evidence type="ECO:0000313" key="2">
    <source>
        <dbReference type="EMBL" id="GED67971.1"/>
    </source>
</evidence>
<feature type="chain" id="PRO_5038399761" description="DUF4829 domain-containing protein" evidence="1">
    <location>
        <begin position="20"/>
        <end position="151"/>
    </location>
</feature>
<evidence type="ECO:0000313" key="4">
    <source>
        <dbReference type="Proteomes" id="UP000036834"/>
    </source>
</evidence>
<accession>A0A0K9Z0H9</accession>
<reference evidence="4" key="1">
    <citation type="submission" date="2015-07" db="EMBL/GenBank/DDBJ databases">
        <title>Genome sequencing project for genomic taxonomy and phylogenomics of Bacillus-like bacteria.</title>
        <authorList>
            <person name="Liu B."/>
            <person name="Wang J."/>
            <person name="Zhu Y."/>
            <person name="Liu G."/>
            <person name="Chen Q."/>
            <person name="Chen Z."/>
            <person name="Lan J."/>
            <person name="Che J."/>
            <person name="Ge C."/>
            <person name="Shi H."/>
            <person name="Pan Z."/>
            <person name="Liu X."/>
        </authorList>
    </citation>
    <scope>NUCLEOTIDE SEQUENCE [LARGE SCALE GENOMIC DNA]</scope>
    <source>
        <strain evidence="4">DSM 9887</strain>
    </source>
</reference>
<dbReference type="PATRIC" id="fig|54915.3.peg.5475"/>
<reference evidence="3" key="2">
    <citation type="submission" date="2015-07" db="EMBL/GenBank/DDBJ databases">
        <title>MeaNS - Measles Nucleotide Surveillance Program.</title>
        <authorList>
            <person name="Tran T."/>
            <person name="Druce J."/>
        </authorList>
    </citation>
    <scope>NUCLEOTIDE SEQUENCE</scope>
    <source>
        <strain evidence="3">DSM 9887</strain>
    </source>
</reference>
<reference evidence="2 5" key="3">
    <citation type="submission" date="2019-06" db="EMBL/GenBank/DDBJ databases">
        <title>Whole genome shotgun sequence of Brevibacillus reuszeri NBRC 15719.</title>
        <authorList>
            <person name="Hosoyama A."/>
            <person name="Uohara A."/>
            <person name="Ohji S."/>
            <person name="Ichikawa N."/>
        </authorList>
    </citation>
    <scope>NUCLEOTIDE SEQUENCE [LARGE SCALE GENOMIC DNA]</scope>
    <source>
        <strain evidence="2 5">NBRC 15719</strain>
    </source>
</reference>
<dbReference type="RefSeq" id="WP_049736664.1">
    <property type="nucleotide sequence ID" value="NZ_BJON01000006.1"/>
</dbReference>
<proteinExistence type="predicted"/>
<evidence type="ECO:0000313" key="3">
    <source>
        <dbReference type="EMBL" id="KNB74421.1"/>
    </source>
</evidence>
<feature type="signal peptide" evidence="1">
    <location>
        <begin position="1"/>
        <end position="19"/>
    </location>
</feature>
<sequence>MRKMIWLVCFLFTFPSLLSGCNTAVSSTAQQPKQVQVDKNYLLALHTANNFLIAWLNRDASKGSELLTDHAKKSVSPEDLTMFFSGLSNPHHQGFEIIGHENAGENTVTFHVWLYEYYSGDTPEPEKRPEPYTIEVSKVDENTWLVNNLPK</sequence>
<evidence type="ECO:0000313" key="5">
    <source>
        <dbReference type="Proteomes" id="UP000319578"/>
    </source>
</evidence>
<dbReference type="Proteomes" id="UP000036834">
    <property type="component" value="Unassembled WGS sequence"/>
</dbReference>
<dbReference type="EMBL" id="LGIQ01000002">
    <property type="protein sequence ID" value="KNB74421.1"/>
    <property type="molecule type" value="Genomic_DNA"/>
</dbReference>
<evidence type="ECO:0000256" key="1">
    <source>
        <dbReference type="SAM" id="SignalP"/>
    </source>
</evidence>
<dbReference type="AlphaFoldDB" id="A0A0K9Z0H9"/>
<keyword evidence="1" id="KW-0732">Signal</keyword>
<dbReference type="PROSITE" id="PS51257">
    <property type="entry name" value="PROKAR_LIPOPROTEIN"/>
    <property type="match status" value="1"/>
</dbReference>
<protein>
    <recommendedName>
        <fullName evidence="6">DUF4829 domain-containing protein</fullName>
    </recommendedName>
</protein>
<keyword evidence="5" id="KW-1185">Reference proteome</keyword>
<dbReference type="OrthoDB" id="2585048at2"/>
<dbReference type="STRING" id="54915.ADS79_01615"/>
<name>A0A0K9Z0H9_9BACL</name>
<gene>
    <name evidence="3" type="ORF">ADS79_01615</name>
    <name evidence="2" type="ORF">BRE01_16730</name>
</gene>
<evidence type="ECO:0008006" key="6">
    <source>
        <dbReference type="Google" id="ProtNLM"/>
    </source>
</evidence>
<dbReference type="Proteomes" id="UP000319578">
    <property type="component" value="Unassembled WGS sequence"/>
</dbReference>
<organism evidence="3 4">
    <name type="scientific">Brevibacillus reuszeri</name>
    <dbReference type="NCBI Taxonomy" id="54915"/>
    <lineage>
        <taxon>Bacteria</taxon>
        <taxon>Bacillati</taxon>
        <taxon>Bacillota</taxon>
        <taxon>Bacilli</taxon>
        <taxon>Bacillales</taxon>
        <taxon>Paenibacillaceae</taxon>
        <taxon>Brevibacillus</taxon>
    </lineage>
</organism>